<sequence>NWTSLMGPDKKKMLQYFPVSKFISGERGIVIENLWHKFYKLYKVLKNALLTEEELL</sequence>
<name>A0A9N9J7V8_9GLOM</name>
<dbReference type="OrthoDB" id="2409129at2759"/>
<comment type="caution">
    <text evidence="1">The sequence shown here is derived from an EMBL/GenBank/DDBJ whole genome shotgun (WGS) entry which is preliminary data.</text>
</comment>
<accession>A0A9N9J7V8</accession>
<dbReference type="Proteomes" id="UP000789508">
    <property type="component" value="Unassembled WGS sequence"/>
</dbReference>
<feature type="non-terminal residue" evidence="1">
    <location>
        <position position="56"/>
    </location>
</feature>
<dbReference type="AlphaFoldDB" id="A0A9N9J7V8"/>
<evidence type="ECO:0000313" key="1">
    <source>
        <dbReference type="EMBL" id="CAG8769808.1"/>
    </source>
</evidence>
<protein>
    <submittedName>
        <fullName evidence="1">11330_t:CDS:1</fullName>
    </submittedName>
</protein>
<dbReference type="EMBL" id="CAJVPS010051660">
    <property type="protein sequence ID" value="CAG8769808.1"/>
    <property type="molecule type" value="Genomic_DNA"/>
</dbReference>
<organism evidence="1 2">
    <name type="scientific">Ambispora leptoticha</name>
    <dbReference type="NCBI Taxonomy" id="144679"/>
    <lineage>
        <taxon>Eukaryota</taxon>
        <taxon>Fungi</taxon>
        <taxon>Fungi incertae sedis</taxon>
        <taxon>Mucoromycota</taxon>
        <taxon>Glomeromycotina</taxon>
        <taxon>Glomeromycetes</taxon>
        <taxon>Archaeosporales</taxon>
        <taxon>Ambisporaceae</taxon>
        <taxon>Ambispora</taxon>
    </lineage>
</organism>
<gene>
    <name evidence="1" type="ORF">ALEPTO_LOCUS14081</name>
</gene>
<reference evidence="1" key="1">
    <citation type="submission" date="2021-06" db="EMBL/GenBank/DDBJ databases">
        <authorList>
            <person name="Kallberg Y."/>
            <person name="Tangrot J."/>
            <person name="Rosling A."/>
        </authorList>
    </citation>
    <scope>NUCLEOTIDE SEQUENCE</scope>
    <source>
        <strain evidence="1">FL130A</strain>
    </source>
</reference>
<proteinExistence type="predicted"/>
<keyword evidence="2" id="KW-1185">Reference proteome</keyword>
<evidence type="ECO:0000313" key="2">
    <source>
        <dbReference type="Proteomes" id="UP000789508"/>
    </source>
</evidence>
<feature type="non-terminal residue" evidence="1">
    <location>
        <position position="1"/>
    </location>
</feature>